<proteinExistence type="predicted"/>
<evidence type="ECO:0000313" key="1">
    <source>
        <dbReference type="EMBL" id="OGF08402.1"/>
    </source>
</evidence>
<dbReference type="Proteomes" id="UP000177230">
    <property type="component" value="Unassembled WGS sequence"/>
</dbReference>
<gene>
    <name evidence="1" type="ORF">A2024_06755</name>
</gene>
<name>A0A1F5R1N0_9BACT</name>
<comment type="caution">
    <text evidence="1">The sequence shown here is derived from an EMBL/GenBank/DDBJ whole genome shotgun (WGS) entry which is preliminary data.</text>
</comment>
<dbReference type="EMBL" id="MFFM01000047">
    <property type="protein sequence ID" value="OGF08402.1"/>
    <property type="molecule type" value="Genomic_DNA"/>
</dbReference>
<reference evidence="1 2" key="1">
    <citation type="journal article" date="2016" name="Nat. Commun.">
        <title>Thousands of microbial genomes shed light on interconnected biogeochemical processes in an aquifer system.</title>
        <authorList>
            <person name="Anantharaman K."/>
            <person name="Brown C.T."/>
            <person name="Hug L.A."/>
            <person name="Sharon I."/>
            <person name="Castelle C.J."/>
            <person name="Probst A.J."/>
            <person name="Thomas B.C."/>
            <person name="Singh A."/>
            <person name="Wilkins M.J."/>
            <person name="Karaoz U."/>
            <person name="Brodie E.L."/>
            <person name="Williams K.H."/>
            <person name="Hubbard S.S."/>
            <person name="Banfield J.F."/>
        </authorList>
    </citation>
    <scope>NUCLEOTIDE SEQUENCE [LARGE SCALE GENOMIC DNA]</scope>
</reference>
<protein>
    <submittedName>
        <fullName evidence="1">Uncharacterized protein</fullName>
    </submittedName>
</protein>
<evidence type="ECO:0000313" key="2">
    <source>
        <dbReference type="Proteomes" id="UP000177230"/>
    </source>
</evidence>
<sequence length="156" mass="17843">MQHLVVEKKQVTVTMRCRDQQVIKGDLFLSLMAKNHIGQETVLDFMNEPEEFFVLKVATAPSINIINKARIMEVSVALEVEAADLNREAMGIKEEPMTAVFNDNFKLSGKAYIDLPPEKSRTIDFLNQSERFFLLVTDHTAHIVNRRHISYVIPGR</sequence>
<organism evidence="1 2">
    <name type="scientific">Candidatus Edwardsbacteria bacterium GWF2_54_11</name>
    <dbReference type="NCBI Taxonomy" id="1817851"/>
    <lineage>
        <taxon>Bacteria</taxon>
        <taxon>Candidatus Edwardsiibacteriota</taxon>
    </lineage>
</organism>
<accession>A0A1F5R1N0</accession>
<dbReference type="AlphaFoldDB" id="A0A1F5R1N0"/>